<accession>A0A7J6PPP9</accession>
<name>A0A7J6PPP9_PEROL</name>
<reference evidence="1 2" key="1">
    <citation type="submission" date="2020-04" db="EMBL/GenBank/DDBJ databases">
        <title>Perkinsus olseni comparative genomics.</title>
        <authorList>
            <person name="Bogema D.R."/>
        </authorList>
    </citation>
    <scope>NUCLEOTIDE SEQUENCE [LARGE SCALE GENOMIC DNA]</scope>
    <source>
        <strain evidence="1">ATCC PRA-205</strain>
    </source>
</reference>
<dbReference type="Proteomes" id="UP000574390">
    <property type="component" value="Unassembled WGS sequence"/>
</dbReference>
<dbReference type="EMBL" id="JABANM010035373">
    <property type="protein sequence ID" value="KAF4698119.1"/>
    <property type="molecule type" value="Genomic_DNA"/>
</dbReference>
<evidence type="ECO:0000313" key="1">
    <source>
        <dbReference type="EMBL" id="KAF4698119.1"/>
    </source>
</evidence>
<gene>
    <name evidence="1" type="primary">PWP2_5</name>
    <name evidence="1" type="ORF">FOZ62_016387</name>
</gene>
<evidence type="ECO:0000313" key="2">
    <source>
        <dbReference type="Proteomes" id="UP000574390"/>
    </source>
</evidence>
<sequence length="93" mass="10252">TLSRRLRDSPHLEANMLWARLALEMQYQNLDRELHNFADGSGTEAGSSLRVALVALLEQVLAHRKAADSIGCLMRDNTHAMMYLANAKSAGDA</sequence>
<comment type="caution">
    <text evidence="1">The sequence shown here is derived from an EMBL/GenBank/DDBJ whole genome shotgun (WGS) entry which is preliminary data.</text>
</comment>
<proteinExistence type="predicted"/>
<feature type="non-terminal residue" evidence="1">
    <location>
        <position position="1"/>
    </location>
</feature>
<dbReference type="AlphaFoldDB" id="A0A7J6PPP9"/>
<organism evidence="1 2">
    <name type="scientific">Perkinsus olseni</name>
    <name type="common">Perkinsus atlanticus</name>
    <dbReference type="NCBI Taxonomy" id="32597"/>
    <lineage>
        <taxon>Eukaryota</taxon>
        <taxon>Sar</taxon>
        <taxon>Alveolata</taxon>
        <taxon>Perkinsozoa</taxon>
        <taxon>Perkinsea</taxon>
        <taxon>Perkinsida</taxon>
        <taxon>Perkinsidae</taxon>
        <taxon>Perkinsus</taxon>
    </lineage>
</organism>
<protein>
    <submittedName>
        <fullName evidence="1">U3 snoRNP protein</fullName>
    </submittedName>
</protein>